<dbReference type="Proteomes" id="UP001289374">
    <property type="component" value="Unassembled WGS sequence"/>
</dbReference>
<accession>A0AAE1TB55</accession>
<gene>
    <name evidence="1" type="ORF">Sango_3034600</name>
</gene>
<organism evidence="1 2">
    <name type="scientific">Sesamum angolense</name>
    <dbReference type="NCBI Taxonomy" id="2727404"/>
    <lineage>
        <taxon>Eukaryota</taxon>
        <taxon>Viridiplantae</taxon>
        <taxon>Streptophyta</taxon>
        <taxon>Embryophyta</taxon>
        <taxon>Tracheophyta</taxon>
        <taxon>Spermatophyta</taxon>
        <taxon>Magnoliopsida</taxon>
        <taxon>eudicotyledons</taxon>
        <taxon>Gunneridae</taxon>
        <taxon>Pentapetalae</taxon>
        <taxon>asterids</taxon>
        <taxon>lamiids</taxon>
        <taxon>Lamiales</taxon>
        <taxon>Pedaliaceae</taxon>
        <taxon>Sesamum</taxon>
    </lineage>
</organism>
<reference evidence="1" key="1">
    <citation type="submission" date="2020-06" db="EMBL/GenBank/DDBJ databases">
        <authorList>
            <person name="Li T."/>
            <person name="Hu X."/>
            <person name="Zhang T."/>
            <person name="Song X."/>
            <person name="Zhang H."/>
            <person name="Dai N."/>
            <person name="Sheng W."/>
            <person name="Hou X."/>
            <person name="Wei L."/>
        </authorList>
    </citation>
    <scope>NUCLEOTIDE SEQUENCE</scope>
    <source>
        <strain evidence="1">K16</strain>
        <tissue evidence="1">Leaf</tissue>
    </source>
</reference>
<protein>
    <submittedName>
        <fullName evidence="1">Uncharacterized protein</fullName>
    </submittedName>
</protein>
<proteinExistence type="predicted"/>
<evidence type="ECO:0000313" key="1">
    <source>
        <dbReference type="EMBL" id="KAK4384706.1"/>
    </source>
</evidence>
<name>A0AAE1TB55_9LAMI</name>
<reference evidence="1" key="2">
    <citation type="journal article" date="2024" name="Plant">
        <title>Genomic evolution and insights into agronomic trait innovations of Sesamum species.</title>
        <authorList>
            <person name="Miao H."/>
            <person name="Wang L."/>
            <person name="Qu L."/>
            <person name="Liu H."/>
            <person name="Sun Y."/>
            <person name="Le M."/>
            <person name="Wang Q."/>
            <person name="Wei S."/>
            <person name="Zheng Y."/>
            <person name="Lin W."/>
            <person name="Duan Y."/>
            <person name="Cao H."/>
            <person name="Xiong S."/>
            <person name="Wang X."/>
            <person name="Wei L."/>
            <person name="Li C."/>
            <person name="Ma Q."/>
            <person name="Ju M."/>
            <person name="Zhao R."/>
            <person name="Li G."/>
            <person name="Mu C."/>
            <person name="Tian Q."/>
            <person name="Mei H."/>
            <person name="Zhang T."/>
            <person name="Gao T."/>
            <person name="Zhang H."/>
        </authorList>
    </citation>
    <scope>NUCLEOTIDE SEQUENCE</scope>
    <source>
        <strain evidence="1">K16</strain>
    </source>
</reference>
<keyword evidence="2" id="KW-1185">Reference proteome</keyword>
<dbReference type="AlphaFoldDB" id="A0AAE1TB55"/>
<sequence>MRPSSTIARIVVDEMRQKIISIELPDSEGHLPVRYLGLPLISARLSLADCQPLLQKIDNHIKGWEAAQLSFAGEFNLSNQSWSPSSGYPKVAWETVCRPIEEGGLGIKDILALNRALMIKDNKGAWGWRKMLSLRHALMSQIHYRVGNVVIKDGQWNWPLISDIACWKLLTCSPISEGPDIISWNSKDGAFNTSTAYELFHPPGPKVFWSSLLLGPSKSRKIALSFGLLLWGDCLHLINRGFTTLTGIAFYARMESLRHTTTYSFHALFPDIALPLSVSISHFHGPTGIGNMVSNGRHPDGVENMWLMQHIDVFGITCLLHLEGTQFKTLPATQSTTLDCGQSCCGRDQTEDH</sequence>
<dbReference type="PANTHER" id="PTHR33116">
    <property type="entry name" value="REVERSE TRANSCRIPTASE ZINC-BINDING DOMAIN-CONTAINING PROTEIN-RELATED-RELATED"/>
    <property type="match status" value="1"/>
</dbReference>
<dbReference type="EMBL" id="JACGWL010000028">
    <property type="protein sequence ID" value="KAK4384706.1"/>
    <property type="molecule type" value="Genomic_DNA"/>
</dbReference>
<dbReference type="PANTHER" id="PTHR33116:SF76">
    <property type="entry name" value="DUF4283 DOMAIN-CONTAINING PROTEIN"/>
    <property type="match status" value="1"/>
</dbReference>
<comment type="caution">
    <text evidence="1">The sequence shown here is derived from an EMBL/GenBank/DDBJ whole genome shotgun (WGS) entry which is preliminary data.</text>
</comment>
<evidence type="ECO:0000313" key="2">
    <source>
        <dbReference type="Proteomes" id="UP001289374"/>
    </source>
</evidence>